<dbReference type="Pfam" id="PF01571">
    <property type="entry name" value="GCV_T"/>
    <property type="match status" value="1"/>
</dbReference>
<dbReference type="GO" id="GO:0016226">
    <property type="term" value="P:iron-sulfur cluster assembly"/>
    <property type="evidence" value="ECO:0007669"/>
    <property type="project" value="TreeGrafter"/>
</dbReference>
<dbReference type="InterPro" id="IPR057460">
    <property type="entry name" value="CAF17_C"/>
</dbReference>
<dbReference type="InterPro" id="IPR006222">
    <property type="entry name" value="GCVT_N"/>
</dbReference>
<dbReference type="AlphaFoldDB" id="A0A1W1Z4T7"/>
<dbReference type="STRING" id="937218.SAMN06297251_102171"/>
<dbReference type="PANTHER" id="PTHR22602">
    <property type="entry name" value="TRANSFERASE CAF17, MITOCHONDRIAL-RELATED"/>
    <property type="match status" value="1"/>
</dbReference>
<organism evidence="4 5">
    <name type="scientific">Fulvimarina manganoxydans</name>
    <dbReference type="NCBI Taxonomy" id="937218"/>
    <lineage>
        <taxon>Bacteria</taxon>
        <taxon>Pseudomonadati</taxon>
        <taxon>Pseudomonadota</taxon>
        <taxon>Alphaproteobacteria</taxon>
        <taxon>Hyphomicrobiales</taxon>
        <taxon>Aurantimonadaceae</taxon>
        <taxon>Fulvimarina</taxon>
    </lineage>
</organism>
<reference evidence="4 5" key="1">
    <citation type="submission" date="2017-04" db="EMBL/GenBank/DDBJ databases">
        <authorList>
            <person name="Afonso C.L."/>
            <person name="Miller P.J."/>
            <person name="Scott M.A."/>
            <person name="Spackman E."/>
            <person name="Goraichik I."/>
            <person name="Dimitrov K.M."/>
            <person name="Suarez D.L."/>
            <person name="Swayne D.E."/>
        </authorList>
    </citation>
    <scope>NUCLEOTIDE SEQUENCE [LARGE SCALE GENOMIC DNA]</scope>
    <source>
        <strain evidence="4 5">CGMCC 1.10972</strain>
    </source>
</reference>
<evidence type="ECO:0000259" key="3">
    <source>
        <dbReference type="Pfam" id="PF25455"/>
    </source>
</evidence>
<dbReference type="PANTHER" id="PTHR22602:SF0">
    <property type="entry name" value="TRANSFERASE CAF17, MITOCHONDRIAL-RELATED"/>
    <property type="match status" value="1"/>
</dbReference>
<dbReference type="NCBIfam" id="TIGR03317">
    <property type="entry name" value="ygfZ_signature"/>
    <property type="match status" value="1"/>
</dbReference>
<dbReference type="EMBL" id="FWXR01000002">
    <property type="protein sequence ID" value="SMC43490.1"/>
    <property type="molecule type" value="Genomic_DNA"/>
</dbReference>
<protein>
    <submittedName>
        <fullName evidence="4">Uncharacterized protein</fullName>
    </submittedName>
</protein>
<keyword evidence="1" id="KW-0809">Transit peptide</keyword>
<proteinExistence type="predicted"/>
<evidence type="ECO:0000313" key="4">
    <source>
        <dbReference type="EMBL" id="SMC43490.1"/>
    </source>
</evidence>
<dbReference type="Gene3D" id="3.30.1360.120">
    <property type="entry name" value="Probable tRNA modification gtpase trme, domain 1"/>
    <property type="match status" value="2"/>
</dbReference>
<evidence type="ECO:0000313" key="5">
    <source>
        <dbReference type="Proteomes" id="UP000192656"/>
    </source>
</evidence>
<sequence length="288" mass="30549">MPISRLTDRACLLVEGAEAEHFLQNLVTADIPSIAPGHMRPSALLTPQGKILFDFLVGRTDTGFRLECAASVRDTLVKRLTLYKLRAKVTITSVDDAVHAIFDQASADEAKATYVDERFADGAVLRLYGDLPEGTETVAAGAYHDRRIRAGVAEAETDYPASDLFPHDVLLDQNGGVSFKKGCFVGQEVVSRMQHRGTARRRLMLIDGEGHLTPGANVSAGGLAAIGTLYAATGSAGFAVLRIDKLAKALTDGQSVSVDGVPVEATVPPWAGFSLAAAPKDSEDESAL</sequence>
<dbReference type="RefSeq" id="WP_084408627.1">
    <property type="nucleotide sequence ID" value="NZ_FWXR01000002.1"/>
</dbReference>
<dbReference type="OrthoDB" id="9796287at2"/>
<dbReference type="InterPro" id="IPR017703">
    <property type="entry name" value="YgfZ/GCV_T_CS"/>
</dbReference>
<accession>A0A1W1Z4T7</accession>
<keyword evidence="5" id="KW-1185">Reference proteome</keyword>
<dbReference type="InterPro" id="IPR045179">
    <property type="entry name" value="YgfZ/GcvT"/>
</dbReference>
<name>A0A1W1Z4T7_9HYPH</name>
<dbReference type="SUPFAM" id="SSF103025">
    <property type="entry name" value="Folate-binding domain"/>
    <property type="match status" value="1"/>
</dbReference>
<gene>
    <name evidence="4" type="ORF">SAMN06297251_102171</name>
</gene>
<feature type="domain" description="CAF17 C-terminal" evidence="3">
    <location>
        <begin position="200"/>
        <end position="272"/>
    </location>
</feature>
<dbReference type="InterPro" id="IPR027266">
    <property type="entry name" value="TrmE/GcvT-like"/>
</dbReference>
<dbReference type="Pfam" id="PF25455">
    <property type="entry name" value="Beta-barrel_CAF17_C"/>
    <property type="match status" value="1"/>
</dbReference>
<feature type="domain" description="GCVT N-terminal" evidence="2">
    <location>
        <begin position="13"/>
        <end position="100"/>
    </location>
</feature>
<dbReference type="Proteomes" id="UP000192656">
    <property type="component" value="Unassembled WGS sequence"/>
</dbReference>
<evidence type="ECO:0000256" key="1">
    <source>
        <dbReference type="ARBA" id="ARBA00022946"/>
    </source>
</evidence>
<evidence type="ECO:0000259" key="2">
    <source>
        <dbReference type="Pfam" id="PF01571"/>
    </source>
</evidence>